<name>A0A158P794_ANGCA</name>
<dbReference type="SUPFAM" id="SSF47473">
    <property type="entry name" value="EF-hand"/>
    <property type="match status" value="1"/>
</dbReference>
<dbReference type="Proteomes" id="UP000035642">
    <property type="component" value="Unassembled WGS sequence"/>
</dbReference>
<evidence type="ECO:0000313" key="3">
    <source>
        <dbReference type="WBParaSite" id="ACAC_0000211901-mRNA-1"/>
    </source>
</evidence>
<dbReference type="STRING" id="6313.A0A158P794"/>
<accession>A0A158P794</accession>
<reference evidence="3" key="2">
    <citation type="submission" date="2016-04" db="UniProtKB">
        <authorList>
            <consortium name="WormBaseParasite"/>
        </authorList>
    </citation>
    <scope>IDENTIFICATION</scope>
</reference>
<dbReference type="Gene3D" id="1.10.238.10">
    <property type="entry name" value="EF-hand"/>
    <property type="match status" value="2"/>
</dbReference>
<dbReference type="GO" id="GO:0016460">
    <property type="term" value="C:myosin II complex"/>
    <property type="evidence" value="ECO:0007669"/>
    <property type="project" value="TreeGrafter"/>
</dbReference>
<dbReference type="Pfam" id="PF13499">
    <property type="entry name" value="EF-hand_7"/>
    <property type="match status" value="1"/>
</dbReference>
<dbReference type="PANTHER" id="PTHR23048:SF13">
    <property type="entry name" value="EF-HAND DOMAIN-CONTAINING PROTEIN"/>
    <property type="match status" value="1"/>
</dbReference>
<protein>
    <submittedName>
        <fullName evidence="3">EF-hand domain-containing protein</fullName>
    </submittedName>
</protein>
<evidence type="ECO:0000313" key="2">
    <source>
        <dbReference type="Proteomes" id="UP000035642"/>
    </source>
</evidence>
<proteinExistence type="predicted"/>
<keyword evidence="2" id="KW-1185">Reference proteome</keyword>
<dbReference type="InterPro" id="IPR050230">
    <property type="entry name" value="CALM/Myosin/TropC-like"/>
</dbReference>
<feature type="domain" description="EF-hand" evidence="1">
    <location>
        <begin position="75"/>
        <end position="110"/>
    </location>
</feature>
<organism evidence="2 3">
    <name type="scientific">Angiostrongylus cantonensis</name>
    <name type="common">Rat lungworm</name>
    <dbReference type="NCBI Taxonomy" id="6313"/>
    <lineage>
        <taxon>Eukaryota</taxon>
        <taxon>Metazoa</taxon>
        <taxon>Ecdysozoa</taxon>
        <taxon>Nematoda</taxon>
        <taxon>Chromadorea</taxon>
        <taxon>Rhabditida</taxon>
        <taxon>Rhabditina</taxon>
        <taxon>Rhabditomorpha</taxon>
        <taxon>Strongyloidea</taxon>
        <taxon>Metastrongylidae</taxon>
        <taxon>Angiostrongylus</taxon>
    </lineage>
</organism>
<dbReference type="FunFam" id="1.10.238.10:FF:000001">
    <property type="entry name" value="Calmodulin 1"/>
    <property type="match status" value="1"/>
</dbReference>
<dbReference type="GO" id="GO:0005509">
    <property type="term" value="F:calcium ion binding"/>
    <property type="evidence" value="ECO:0007669"/>
    <property type="project" value="InterPro"/>
</dbReference>
<dbReference type="PANTHER" id="PTHR23048">
    <property type="entry name" value="MYOSIN LIGHT CHAIN 1, 3"/>
    <property type="match status" value="1"/>
</dbReference>
<evidence type="ECO:0000259" key="1">
    <source>
        <dbReference type="PROSITE" id="PS50222"/>
    </source>
</evidence>
<dbReference type="PROSITE" id="PS50222">
    <property type="entry name" value="EF_HAND_2"/>
    <property type="match status" value="1"/>
</dbReference>
<dbReference type="InterPro" id="IPR002048">
    <property type="entry name" value="EF_hand_dom"/>
</dbReference>
<dbReference type="WBParaSite" id="ACAC_0000211901-mRNA-1">
    <property type="protein sequence ID" value="ACAC_0000211901-mRNA-1"/>
    <property type="gene ID" value="ACAC_0000211901"/>
</dbReference>
<reference evidence="2" key="1">
    <citation type="submission" date="2012-09" db="EMBL/GenBank/DDBJ databases">
        <authorList>
            <person name="Martin A.A."/>
        </authorList>
    </citation>
    <scope>NUCLEOTIDE SEQUENCE</scope>
</reference>
<dbReference type="AlphaFoldDB" id="A0A158P794"/>
<sequence>MEGIEEVFQFHDTKGDSKIAASQIGNCLRSLNLQPTQELIERMTSQWKDQPETRISIEEFMPIYQNVKKESGKPATFEQFQSLLSHYDREGSGNVKLHDLRHMLQNLGEKMSADEVDILLGNLEITDGKVSINELIRMIML</sequence>
<dbReference type="InterPro" id="IPR011992">
    <property type="entry name" value="EF-hand-dom_pair"/>
</dbReference>